<evidence type="ECO:0000256" key="4">
    <source>
        <dbReference type="ARBA" id="ARBA00006831"/>
    </source>
</evidence>
<dbReference type="GO" id="GO:0045504">
    <property type="term" value="F:dynein heavy chain binding"/>
    <property type="evidence" value="ECO:0007669"/>
    <property type="project" value="TreeGrafter"/>
</dbReference>
<evidence type="ECO:0000256" key="10">
    <source>
        <dbReference type="ARBA" id="ARBA00023017"/>
    </source>
</evidence>
<dbReference type="Proteomes" id="UP001295684">
    <property type="component" value="Unassembled WGS sequence"/>
</dbReference>
<comment type="similarity">
    <text evidence="4">Belongs to the dynein light intermediate chain family.</text>
</comment>
<accession>A0AAD2CYM1</accession>
<evidence type="ECO:0000256" key="12">
    <source>
        <dbReference type="ARBA" id="ARBA00023175"/>
    </source>
</evidence>
<dbReference type="Pfam" id="PF05783">
    <property type="entry name" value="DLIC"/>
    <property type="match status" value="1"/>
</dbReference>
<evidence type="ECO:0000256" key="2">
    <source>
        <dbReference type="ARBA" id="ARBA00004300"/>
    </source>
</evidence>
<keyword evidence="7" id="KW-0963">Cytoplasm</keyword>
<keyword evidence="9" id="KW-0970">Cilium biogenesis/degradation</keyword>
<evidence type="ECO:0000256" key="7">
    <source>
        <dbReference type="ARBA" id="ARBA00022490"/>
    </source>
</evidence>
<sequence>MEKGDKRGPQFENDIFDIAVKSMEENKGDTPSERIAIVIGEKGSGKSSLIAAMVGEDPKAERKPTAGMDYKFSTKKIESKRVVGHYHEIGGGRLLSDLLKTALYPKKIQDIVLIITIDMSQPDTALHHLNYWLRKASEDVNTVLEEIDATDPSLSSEVRSRSAFQWEGHSDAKRVSPIGIPTIIVGTKYDVFGIQESENKKWLCRGMRFNAHVNGCDLTFCSYRDKDFDPLKALISRQVYGSTKVPKMQADHGKILSIVSGQDKLTAIGDPPIPGEMSMDQAWIMSVESYFPLKNPITEEEQDNDLGDMSKYNEPKVDAMKAQKDEEITRNKPSIQLKGKKPRKVVKRVEVE</sequence>
<comment type="subcellular location">
    <subcellularLocation>
        <location evidence="3">Cytoplasm</location>
        <location evidence="3">Cytoskeleton</location>
        <location evidence="3">Cilium axoneme</location>
    </subcellularLocation>
    <subcellularLocation>
        <location evidence="1">Cytoplasm</location>
        <location evidence="1">Cytoskeleton</location>
        <location evidence="1">Cilium basal body</location>
    </subcellularLocation>
    <subcellularLocation>
        <location evidence="2">Cytoplasm</location>
        <location evidence="2">Cytoskeleton</location>
        <location evidence="2">Microtubule organizing center</location>
        <location evidence="2">Centrosome</location>
    </subcellularLocation>
</comment>
<evidence type="ECO:0000313" key="17">
    <source>
        <dbReference type="Proteomes" id="UP001295684"/>
    </source>
</evidence>
<comment type="caution">
    <text evidence="16">The sequence shown here is derived from an EMBL/GenBank/DDBJ whole genome shotgun (WGS) entry which is preliminary data.</text>
</comment>
<dbReference type="GO" id="GO:0035735">
    <property type="term" value="P:intraciliary transport involved in cilium assembly"/>
    <property type="evidence" value="ECO:0007669"/>
    <property type="project" value="InterPro"/>
</dbReference>
<dbReference type="GO" id="GO:0035721">
    <property type="term" value="P:intraciliary retrograde transport"/>
    <property type="evidence" value="ECO:0007669"/>
    <property type="project" value="InterPro"/>
</dbReference>
<evidence type="ECO:0000256" key="3">
    <source>
        <dbReference type="ARBA" id="ARBA00004430"/>
    </source>
</evidence>
<keyword evidence="13" id="KW-0206">Cytoskeleton</keyword>
<feature type="compositionally biased region" description="Basic and acidic residues" evidence="15">
    <location>
        <begin position="321"/>
        <end position="330"/>
    </location>
</feature>
<keyword evidence="14" id="KW-0966">Cell projection</keyword>
<proteinExistence type="inferred from homology"/>
<reference evidence="16" key="1">
    <citation type="submission" date="2023-07" db="EMBL/GenBank/DDBJ databases">
        <authorList>
            <consortium name="AG Swart"/>
            <person name="Singh M."/>
            <person name="Singh A."/>
            <person name="Seah K."/>
            <person name="Emmerich C."/>
        </authorList>
    </citation>
    <scope>NUCLEOTIDE SEQUENCE</scope>
    <source>
        <strain evidence="16">DP1</strain>
    </source>
</reference>
<evidence type="ECO:0000313" key="16">
    <source>
        <dbReference type="EMBL" id="CAI2374525.1"/>
    </source>
</evidence>
<dbReference type="InterPro" id="IPR027417">
    <property type="entry name" value="P-loop_NTPase"/>
</dbReference>
<name>A0AAD2CYM1_EUPCR</name>
<dbReference type="InterPro" id="IPR040045">
    <property type="entry name" value="DYNC2LI1"/>
</dbReference>
<evidence type="ECO:0000256" key="15">
    <source>
        <dbReference type="SAM" id="MobiDB-lite"/>
    </source>
</evidence>
<keyword evidence="17" id="KW-1185">Reference proteome</keyword>
<gene>
    <name evidence="16" type="ORF">ECRASSUSDP1_LOCUS15879</name>
</gene>
<dbReference type="GO" id="GO:0005930">
    <property type="term" value="C:axoneme"/>
    <property type="evidence" value="ECO:0007669"/>
    <property type="project" value="UniProtKB-SubCell"/>
</dbReference>
<dbReference type="PANTHER" id="PTHR13236">
    <property type="entry name" value="DYNEIN 2 LIGHT INTERMEDIATE CHAIN, ISOFORM 2"/>
    <property type="match status" value="1"/>
</dbReference>
<dbReference type="GO" id="GO:0005813">
    <property type="term" value="C:centrosome"/>
    <property type="evidence" value="ECO:0007669"/>
    <property type="project" value="UniProtKB-SubCell"/>
</dbReference>
<dbReference type="GO" id="GO:0036064">
    <property type="term" value="C:ciliary basal body"/>
    <property type="evidence" value="ECO:0007669"/>
    <property type="project" value="TreeGrafter"/>
</dbReference>
<dbReference type="PANTHER" id="PTHR13236:SF0">
    <property type="entry name" value="CYTOPLASMIC DYNEIN 2 LIGHT INTERMEDIATE CHAIN 1"/>
    <property type="match status" value="1"/>
</dbReference>
<keyword evidence="8" id="KW-0493">Microtubule</keyword>
<dbReference type="InterPro" id="IPR022780">
    <property type="entry name" value="Dynein_light_int_chain"/>
</dbReference>
<keyword evidence="12" id="KW-0505">Motor protein</keyword>
<evidence type="ECO:0000256" key="11">
    <source>
        <dbReference type="ARBA" id="ARBA00023069"/>
    </source>
</evidence>
<evidence type="ECO:0000256" key="14">
    <source>
        <dbReference type="ARBA" id="ARBA00023273"/>
    </source>
</evidence>
<evidence type="ECO:0000256" key="9">
    <source>
        <dbReference type="ARBA" id="ARBA00022794"/>
    </source>
</evidence>
<keyword evidence="10" id="KW-0243">Dynein</keyword>
<dbReference type="Gene3D" id="3.40.50.300">
    <property type="entry name" value="P-loop containing nucleotide triphosphate hydrolases"/>
    <property type="match status" value="1"/>
</dbReference>
<protein>
    <recommendedName>
        <fullName evidence="5">Cytoplasmic dynein 2 light intermediate chain 1</fullName>
    </recommendedName>
</protein>
<feature type="region of interest" description="Disordered" evidence="15">
    <location>
        <begin position="321"/>
        <end position="352"/>
    </location>
</feature>
<evidence type="ECO:0000256" key="6">
    <source>
        <dbReference type="ARBA" id="ARBA00022473"/>
    </source>
</evidence>
<evidence type="ECO:0000256" key="8">
    <source>
        <dbReference type="ARBA" id="ARBA00022701"/>
    </source>
</evidence>
<evidence type="ECO:0000256" key="1">
    <source>
        <dbReference type="ARBA" id="ARBA00004120"/>
    </source>
</evidence>
<evidence type="ECO:0000256" key="5">
    <source>
        <dbReference type="ARBA" id="ARBA00018863"/>
    </source>
</evidence>
<dbReference type="SUPFAM" id="SSF52540">
    <property type="entry name" value="P-loop containing nucleoside triphosphate hydrolases"/>
    <property type="match status" value="1"/>
</dbReference>
<keyword evidence="11" id="KW-0969">Cilium</keyword>
<dbReference type="AlphaFoldDB" id="A0AAD2CYM1"/>
<evidence type="ECO:0000256" key="13">
    <source>
        <dbReference type="ARBA" id="ARBA00023212"/>
    </source>
</evidence>
<dbReference type="GO" id="GO:0005874">
    <property type="term" value="C:microtubule"/>
    <property type="evidence" value="ECO:0007669"/>
    <property type="project" value="UniProtKB-KW"/>
</dbReference>
<organism evidence="16 17">
    <name type="scientific">Euplotes crassus</name>
    <dbReference type="NCBI Taxonomy" id="5936"/>
    <lineage>
        <taxon>Eukaryota</taxon>
        <taxon>Sar</taxon>
        <taxon>Alveolata</taxon>
        <taxon>Ciliophora</taxon>
        <taxon>Intramacronucleata</taxon>
        <taxon>Spirotrichea</taxon>
        <taxon>Hypotrichia</taxon>
        <taxon>Euplotida</taxon>
        <taxon>Euplotidae</taxon>
        <taxon>Moneuplotes</taxon>
    </lineage>
</organism>
<keyword evidence="6" id="KW-0217">Developmental protein</keyword>
<dbReference type="EMBL" id="CAMPGE010015936">
    <property type="protein sequence ID" value="CAI2374525.1"/>
    <property type="molecule type" value="Genomic_DNA"/>
</dbReference>
<dbReference type="GO" id="GO:0005868">
    <property type="term" value="C:cytoplasmic dynein complex"/>
    <property type="evidence" value="ECO:0007669"/>
    <property type="project" value="InterPro"/>
</dbReference>